<evidence type="ECO:0000256" key="1">
    <source>
        <dbReference type="SAM" id="MobiDB-lite"/>
    </source>
</evidence>
<gene>
    <name evidence="2" type="ORF">Tci_621814</name>
</gene>
<protein>
    <submittedName>
        <fullName evidence="2">Uncharacterized protein</fullName>
    </submittedName>
</protein>
<proteinExistence type="predicted"/>
<feature type="region of interest" description="Disordered" evidence="1">
    <location>
        <begin position="85"/>
        <end position="105"/>
    </location>
</feature>
<comment type="caution">
    <text evidence="2">The sequence shown here is derived from an EMBL/GenBank/DDBJ whole genome shotgun (WGS) entry which is preliminary data.</text>
</comment>
<evidence type="ECO:0000313" key="2">
    <source>
        <dbReference type="EMBL" id="GFA49842.1"/>
    </source>
</evidence>
<sequence length="257" mass="30527">EKVEQAATREKQEKDDLEKAKVLQKQYVDKQENIDWNVVVEQMQEKHLDNIMKYQSLKRKPISVAQARKNMIVYLKNMAGYKMKHFKGSHSTQDTPTDDPKEMSEEDVKNKLEIIPVSEFKVEALQVKYPLIDWEIHSEGSRSYWKIIRVGGITQAYQSFEDMLKDFDREYLDALWRLVKEKFSAAVPIVDKEKALWVELKRLFEPNAADVFWKLQRYMHDPLTWKLYTNCGVHQVSLTRRHDIFMLTEKIIPCQML</sequence>
<reference evidence="2" key="1">
    <citation type="journal article" date="2019" name="Sci. Rep.">
        <title>Draft genome of Tanacetum cinerariifolium, the natural source of mosquito coil.</title>
        <authorList>
            <person name="Yamashiro T."/>
            <person name="Shiraishi A."/>
            <person name="Satake H."/>
            <person name="Nakayama K."/>
        </authorList>
    </citation>
    <scope>NUCLEOTIDE SEQUENCE</scope>
</reference>
<accession>A0A699JPE4</accession>
<feature type="non-terminal residue" evidence="2">
    <location>
        <position position="1"/>
    </location>
</feature>
<dbReference type="EMBL" id="BKCJ010434560">
    <property type="protein sequence ID" value="GFA49842.1"/>
    <property type="molecule type" value="Genomic_DNA"/>
</dbReference>
<organism evidence="2">
    <name type="scientific">Tanacetum cinerariifolium</name>
    <name type="common">Dalmatian daisy</name>
    <name type="synonym">Chrysanthemum cinerariifolium</name>
    <dbReference type="NCBI Taxonomy" id="118510"/>
    <lineage>
        <taxon>Eukaryota</taxon>
        <taxon>Viridiplantae</taxon>
        <taxon>Streptophyta</taxon>
        <taxon>Embryophyta</taxon>
        <taxon>Tracheophyta</taxon>
        <taxon>Spermatophyta</taxon>
        <taxon>Magnoliopsida</taxon>
        <taxon>eudicotyledons</taxon>
        <taxon>Gunneridae</taxon>
        <taxon>Pentapetalae</taxon>
        <taxon>asterids</taxon>
        <taxon>campanulids</taxon>
        <taxon>Asterales</taxon>
        <taxon>Asteraceae</taxon>
        <taxon>Asteroideae</taxon>
        <taxon>Anthemideae</taxon>
        <taxon>Anthemidinae</taxon>
        <taxon>Tanacetum</taxon>
    </lineage>
</organism>
<name>A0A699JPE4_TANCI</name>
<dbReference type="AlphaFoldDB" id="A0A699JPE4"/>